<dbReference type="Proteomes" id="UP000805085">
    <property type="component" value="Unassembled WGS sequence"/>
</dbReference>
<keyword evidence="2" id="KW-1185">Reference proteome</keyword>
<sequence length="330" mass="38032">MNSSYFDLISGDKETQQTKGLGLLLSKSQTALKAFLDINSIKSKVGEIDLKSLSRVIVNCELISNSLNKYRADIVLRFYKDGQPFKAILIEAKSINKGTSVYETNKQIENYIENEVFKELKVFGNNSLGITLTKLPSYTRHASLVSITWEDIISAFYKVLPNQNTLLDDYFSFLTNINGTMKFYEKEVFSIPTAKWSEQAINKLKVYECPNSGKYLIKHKPLYITFRKSGGGEMDKLFKVEDIIILNFHDDLDTFMKDENYSENYRNGVKGYVDYLLENKIWLELPKDEKQVFILSDNIIELKNKPKPKNGNNSFRAYYELADLLNKELV</sequence>
<protein>
    <recommendedName>
        <fullName evidence="3">PD-(D/E)XK nuclease superfamily protein</fullName>
    </recommendedName>
</protein>
<accession>A0ABX2E1N3</accession>
<proteinExistence type="predicted"/>
<evidence type="ECO:0000313" key="2">
    <source>
        <dbReference type="Proteomes" id="UP000805085"/>
    </source>
</evidence>
<comment type="caution">
    <text evidence="1">The sequence shown here is derived from an EMBL/GenBank/DDBJ whole genome shotgun (WGS) entry which is preliminary data.</text>
</comment>
<dbReference type="RefSeq" id="WP_173300021.1">
    <property type="nucleotide sequence ID" value="NZ_JABRWQ010000001.1"/>
</dbReference>
<evidence type="ECO:0008006" key="3">
    <source>
        <dbReference type="Google" id="ProtNLM"/>
    </source>
</evidence>
<organism evidence="1 2">
    <name type="scientific">Winogradskyella litoriviva</name>
    <dbReference type="NCBI Taxonomy" id="1220182"/>
    <lineage>
        <taxon>Bacteria</taxon>
        <taxon>Pseudomonadati</taxon>
        <taxon>Bacteroidota</taxon>
        <taxon>Flavobacteriia</taxon>
        <taxon>Flavobacteriales</taxon>
        <taxon>Flavobacteriaceae</taxon>
        <taxon>Winogradskyella</taxon>
    </lineage>
</organism>
<name>A0ABX2E1N3_9FLAO</name>
<dbReference type="EMBL" id="JABRWQ010000001">
    <property type="protein sequence ID" value="NRD22381.1"/>
    <property type="molecule type" value="Genomic_DNA"/>
</dbReference>
<gene>
    <name evidence="1" type="ORF">HNV10_03955</name>
</gene>
<evidence type="ECO:0000313" key="1">
    <source>
        <dbReference type="EMBL" id="NRD22381.1"/>
    </source>
</evidence>
<reference evidence="1 2" key="1">
    <citation type="journal article" date="2015" name="Int. J. Syst. Evol. Microbiol.">
        <title>Winogradskyella litoriviva sp. nov., isolated from coastal seawater.</title>
        <authorList>
            <person name="Nedashkovskaya O.I."/>
            <person name="Kukhlevskiy A.D."/>
            <person name="Zhukova N.V."/>
            <person name="Kim S.J."/>
            <person name="Rhee S.K."/>
            <person name="Mikhailov V.V."/>
        </authorList>
    </citation>
    <scope>NUCLEOTIDE SEQUENCE [LARGE SCALE GENOMIC DNA]</scope>
    <source>
        <strain evidence="1 2">KMM6491</strain>
    </source>
</reference>